<evidence type="ECO:0000313" key="2">
    <source>
        <dbReference type="Proteomes" id="UP000789901"/>
    </source>
</evidence>
<feature type="non-terminal residue" evidence="1">
    <location>
        <position position="1"/>
    </location>
</feature>
<evidence type="ECO:0000313" key="1">
    <source>
        <dbReference type="EMBL" id="CAG8845209.1"/>
    </source>
</evidence>
<organism evidence="1 2">
    <name type="scientific">Gigaspora margarita</name>
    <dbReference type="NCBI Taxonomy" id="4874"/>
    <lineage>
        <taxon>Eukaryota</taxon>
        <taxon>Fungi</taxon>
        <taxon>Fungi incertae sedis</taxon>
        <taxon>Mucoromycota</taxon>
        <taxon>Glomeromycotina</taxon>
        <taxon>Glomeromycetes</taxon>
        <taxon>Diversisporales</taxon>
        <taxon>Gigasporaceae</taxon>
        <taxon>Gigaspora</taxon>
    </lineage>
</organism>
<dbReference type="Proteomes" id="UP000789901">
    <property type="component" value="Unassembled WGS sequence"/>
</dbReference>
<reference evidence="1 2" key="1">
    <citation type="submission" date="2021-06" db="EMBL/GenBank/DDBJ databases">
        <authorList>
            <person name="Kallberg Y."/>
            <person name="Tangrot J."/>
            <person name="Rosling A."/>
        </authorList>
    </citation>
    <scope>NUCLEOTIDE SEQUENCE [LARGE SCALE GENOMIC DNA]</scope>
    <source>
        <strain evidence="1 2">120-4 pot B 10/14</strain>
    </source>
</reference>
<dbReference type="EMBL" id="CAJVQB010078649">
    <property type="protein sequence ID" value="CAG8845209.1"/>
    <property type="molecule type" value="Genomic_DNA"/>
</dbReference>
<sequence length="48" mass="5663">ILTLNYIKQYRPANYYNSRENSKFNSEIRQNGAIQILSSQQKEVSQLN</sequence>
<gene>
    <name evidence="1" type="ORF">GMARGA_LOCUS37511</name>
</gene>
<keyword evidence="2" id="KW-1185">Reference proteome</keyword>
<accession>A0ABN7X129</accession>
<protein>
    <submittedName>
        <fullName evidence="1">45022_t:CDS:1</fullName>
    </submittedName>
</protein>
<proteinExistence type="predicted"/>
<comment type="caution">
    <text evidence="1">The sequence shown here is derived from an EMBL/GenBank/DDBJ whole genome shotgun (WGS) entry which is preliminary data.</text>
</comment>
<name>A0ABN7X129_GIGMA</name>